<dbReference type="EC" id="2.7.1.49" evidence="2"/>
<dbReference type="InterPro" id="IPR029056">
    <property type="entry name" value="Ribokinase-like"/>
</dbReference>
<proteinExistence type="predicted"/>
<organism evidence="8 9">
    <name type="scientific">Novipirellula aureliae</name>
    <dbReference type="NCBI Taxonomy" id="2527966"/>
    <lineage>
        <taxon>Bacteria</taxon>
        <taxon>Pseudomonadati</taxon>
        <taxon>Planctomycetota</taxon>
        <taxon>Planctomycetia</taxon>
        <taxon>Pirellulales</taxon>
        <taxon>Pirellulaceae</taxon>
        <taxon>Novipirellula</taxon>
    </lineage>
</organism>
<dbReference type="GO" id="GO:0008902">
    <property type="term" value="F:hydroxymethylpyrimidine kinase activity"/>
    <property type="evidence" value="ECO:0007669"/>
    <property type="project" value="UniProtKB-EC"/>
</dbReference>
<keyword evidence="6" id="KW-0067">ATP-binding</keyword>
<keyword evidence="5 8" id="KW-0418">Kinase</keyword>
<dbReference type="CDD" id="cd01169">
    <property type="entry name" value="HMPP_kinase"/>
    <property type="match status" value="1"/>
</dbReference>
<evidence type="ECO:0000259" key="7">
    <source>
        <dbReference type="Pfam" id="PF08543"/>
    </source>
</evidence>
<comment type="pathway">
    <text evidence="1">Cofactor biosynthesis; thiamine diphosphate biosynthesis.</text>
</comment>
<feature type="domain" description="Pyridoxamine kinase/Phosphomethylpyrimidine kinase" evidence="7">
    <location>
        <begin position="7"/>
        <end position="249"/>
    </location>
</feature>
<protein>
    <recommendedName>
        <fullName evidence="2">hydroxymethylpyrimidine kinase</fullName>
        <ecNumber evidence="2">2.7.1.49</ecNumber>
    </recommendedName>
</protein>
<evidence type="ECO:0000256" key="2">
    <source>
        <dbReference type="ARBA" id="ARBA00012135"/>
    </source>
</evidence>
<evidence type="ECO:0000256" key="4">
    <source>
        <dbReference type="ARBA" id="ARBA00022741"/>
    </source>
</evidence>
<dbReference type="Gene3D" id="3.40.1190.20">
    <property type="match status" value="1"/>
</dbReference>
<accession>A0A5C6EDQ6</accession>
<dbReference type="GO" id="GO:0009228">
    <property type="term" value="P:thiamine biosynthetic process"/>
    <property type="evidence" value="ECO:0007669"/>
    <property type="project" value="InterPro"/>
</dbReference>
<dbReference type="EMBL" id="SJPY01000001">
    <property type="protein sequence ID" value="TWU45716.1"/>
    <property type="molecule type" value="Genomic_DNA"/>
</dbReference>
<reference evidence="8 9" key="1">
    <citation type="submission" date="2019-02" db="EMBL/GenBank/DDBJ databases">
        <title>Deep-cultivation of Planctomycetes and their phenomic and genomic characterization uncovers novel biology.</title>
        <authorList>
            <person name="Wiegand S."/>
            <person name="Jogler M."/>
            <person name="Boedeker C."/>
            <person name="Pinto D."/>
            <person name="Vollmers J."/>
            <person name="Rivas-Marin E."/>
            <person name="Kohn T."/>
            <person name="Peeters S.H."/>
            <person name="Heuer A."/>
            <person name="Rast P."/>
            <person name="Oberbeckmann S."/>
            <person name="Bunk B."/>
            <person name="Jeske O."/>
            <person name="Meyerdierks A."/>
            <person name="Storesund J.E."/>
            <person name="Kallscheuer N."/>
            <person name="Luecker S."/>
            <person name="Lage O.M."/>
            <person name="Pohl T."/>
            <person name="Merkel B.J."/>
            <person name="Hornburger P."/>
            <person name="Mueller R.-W."/>
            <person name="Bruemmer F."/>
            <person name="Labrenz M."/>
            <person name="Spormann A.M."/>
            <person name="Op Den Camp H."/>
            <person name="Overmann J."/>
            <person name="Amann R."/>
            <person name="Jetten M.S.M."/>
            <person name="Mascher T."/>
            <person name="Medema M.H."/>
            <person name="Devos D.P."/>
            <person name="Kaster A.-K."/>
            <person name="Ovreas L."/>
            <person name="Rohde M."/>
            <person name="Galperin M.Y."/>
            <person name="Jogler C."/>
        </authorList>
    </citation>
    <scope>NUCLEOTIDE SEQUENCE [LARGE SCALE GENOMIC DNA]</scope>
    <source>
        <strain evidence="8 9">Q31b</strain>
    </source>
</reference>
<dbReference type="PANTHER" id="PTHR20858:SF17">
    <property type="entry name" value="HYDROXYMETHYLPYRIMIDINE_PHOSPHOMETHYLPYRIMIDINE KINASE THI20-RELATED"/>
    <property type="match status" value="1"/>
</dbReference>
<dbReference type="GO" id="GO:0008972">
    <property type="term" value="F:phosphomethylpyrimidine kinase activity"/>
    <property type="evidence" value="ECO:0007669"/>
    <property type="project" value="InterPro"/>
</dbReference>
<keyword evidence="3 8" id="KW-0808">Transferase</keyword>
<dbReference type="NCBIfam" id="TIGR00097">
    <property type="entry name" value="HMP-P_kinase"/>
    <property type="match status" value="1"/>
</dbReference>
<evidence type="ECO:0000313" key="8">
    <source>
        <dbReference type="EMBL" id="TWU45716.1"/>
    </source>
</evidence>
<dbReference type="PANTHER" id="PTHR20858">
    <property type="entry name" value="PHOSPHOMETHYLPYRIMIDINE KINASE"/>
    <property type="match status" value="1"/>
</dbReference>
<dbReference type="GO" id="GO:0005829">
    <property type="term" value="C:cytosol"/>
    <property type="evidence" value="ECO:0007669"/>
    <property type="project" value="TreeGrafter"/>
</dbReference>
<dbReference type="Pfam" id="PF08543">
    <property type="entry name" value="Phos_pyr_kin"/>
    <property type="match status" value="1"/>
</dbReference>
<keyword evidence="9" id="KW-1185">Reference proteome</keyword>
<evidence type="ECO:0000256" key="3">
    <source>
        <dbReference type="ARBA" id="ARBA00022679"/>
    </source>
</evidence>
<dbReference type="AlphaFoldDB" id="A0A5C6EDQ6"/>
<evidence type="ECO:0000313" key="9">
    <source>
        <dbReference type="Proteomes" id="UP000315471"/>
    </source>
</evidence>
<sequence length="254" mass="26434">MTIAGSDPSGGAGLQADLKTFHQHGVYGTSIVTLLTVQNTHAVSAVQTIDIDFVTAQLDAVVSDLPPTAAKTGALGSAAIIDAVAARAADFVFPLVVDPVMISKHGASLIDKKAISSLRDQLIPKAFLLTPNRLEAARLTDQNVVTIDQMMQAASTIFAMGARNVLVKGGGMNDQAVDVLYDGKRFSLFEAERIDTVHTHGTGCVLSAAITANLANGLTLTKAIESAKRFISTAIQSGSGVGNGIRPVDFHSPI</sequence>
<keyword evidence="4" id="KW-0547">Nucleotide-binding</keyword>
<name>A0A5C6EDQ6_9BACT</name>
<evidence type="ECO:0000256" key="6">
    <source>
        <dbReference type="ARBA" id="ARBA00022840"/>
    </source>
</evidence>
<dbReference type="Proteomes" id="UP000315471">
    <property type="component" value="Unassembled WGS sequence"/>
</dbReference>
<gene>
    <name evidence="8" type="primary">thiD</name>
    <name evidence="8" type="ORF">Q31b_08920</name>
</gene>
<dbReference type="SUPFAM" id="SSF53613">
    <property type="entry name" value="Ribokinase-like"/>
    <property type="match status" value="1"/>
</dbReference>
<dbReference type="InterPro" id="IPR013749">
    <property type="entry name" value="PM/HMP-P_kinase-1"/>
</dbReference>
<dbReference type="FunFam" id="3.40.1190.20:FF:000003">
    <property type="entry name" value="Phosphomethylpyrimidine kinase ThiD"/>
    <property type="match status" value="1"/>
</dbReference>
<dbReference type="OrthoDB" id="9810880at2"/>
<evidence type="ECO:0000256" key="1">
    <source>
        <dbReference type="ARBA" id="ARBA00004948"/>
    </source>
</evidence>
<dbReference type="InterPro" id="IPR004399">
    <property type="entry name" value="HMP/HMP-P_kinase_dom"/>
</dbReference>
<dbReference type="GO" id="GO:0005524">
    <property type="term" value="F:ATP binding"/>
    <property type="evidence" value="ECO:0007669"/>
    <property type="project" value="UniProtKB-KW"/>
</dbReference>
<evidence type="ECO:0000256" key="5">
    <source>
        <dbReference type="ARBA" id="ARBA00022777"/>
    </source>
</evidence>
<comment type="caution">
    <text evidence="8">The sequence shown here is derived from an EMBL/GenBank/DDBJ whole genome shotgun (WGS) entry which is preliminary data.</text>
</comment>